<accession>A0AAX1EIZ9</accession>
<feature type="binding site" evidence="4">
    <location>
        <position position="180"/>
    </location>
    <ligand>
        <name>ATP</name>
        <dbReference type="ChEBI" id="CHEBI:30616"/>
    </ligand>
</feature>
<dbReference type="InterPro" id="IPR011761">
    <property type="entry name" value="ATP-grasp"/>
</dbReference>
<feature type="domain" description="ATP-grasp" evidence="6">
    <location>
        <begin position="102"/>
        <end position="285"/>
    </location>
</feature>
<feature type="binding site" evidence="4">
    <location>
        <position position="203"/>
    </location>
    <ligand>
        <name>ATP</name>
        <dbReference type="ChEBI" id="CHEBI:30616"/>
    </ligand>
</feature>
<feature type="binding site" evidence="4">
    <location>
        <position position="138"/>
    </location>
    <ligand>
        <name>ATP</name>
        <dbReference type="ChEBI" id="CHEBI:30616"/>
    </ligand>
</feature>
<comment type="subunit">
    <text evidence="4 5">Homodimer.</text>
</comment>
<dbReference type="RefSeq" id="WP_135061221.1">
    <property type="nucleotide sequence ID" value="NZ_CP038254.1"/>
</dbReference>
<dbReference type="EC" id="6.3.4.18" evidence="4 5"/>
<evidence type="ECO:0000256" key="2">
    <source>
        <dbReference type="ARBA" id="ARBA00022755"/>
    </source>
</evidence>
<dbReference type="AlphaFoldDB" id="A0AAX1EIZ9"/>
<comment type="function">
    <text evidence="5">Catalyzes the ATP-dependent conversion of 5-aminoimidazole ribonucleotide (AIR) and HCO(3)- to N5-carboxyaminoimidazole ribonucleotide (N5-CAIR).</text>
</comment>
<dbReference type="HAMAP" id="MF_01928">
    <property type="entry name" value="PurK"/>
    <property type="match status" value="1"/>
</dbReference>
<dbReference type="InterPro" id="IPR011054">
    <property type="entry name" value="Rudment_hybrid_motif"/>
</dbReference>
<protein>
    <recommendedName>
        <fullName evidence="4 5">N5-carboxyaminoimidazole ribonucleotide synthase</fullName>
        <shortName evidence="4 5">N5-CAIR synthase</shortName>
        <ecNumber evidence="4 5">6.3.4.18</ecNumber>
    </recommendedName>
    <alternativeName>
        <fullName evidence="4 5">5-(carboxyamino)imidazole ribonucleotide synthetase</fullName>
    </alternativeName>
</protein>
<dbReference type="SUPFAM" id="SSF52440">
    <property type="entry name" value="PreATP-grasp domain"/>
    <property type="match status" value="1"/>
</dbReference>
<gene>
    <name evidence="4 5" type="primary">purK</name>
    <name evidence="7" type="ORF">E3983_12605</name>
</gene>
<dbReference type="Gene3D" id="3.30.1490.20">
    <property type="entry name" value="ATP-grasp fold, A domain"/>
    <property type="match status" value="1"/>
</dbReference>
<dbReference type="InterPro" id="IPR003135">
    <property type="entry name" value="ATP-grasp_carboxylate-amine"/>
</dbReference>
<evidence type="ECO:0000313" key="8">
    <source>
        <dbReference type="Proteomes" id="UP000295517"/>
    </source>
</evidence>
<feature type="binding site" evidence="4">
    <location>
        <begin position="172"/>
        <end position="175"/>
    </location>
    <ligand>
        <name>ATP</name>
        <dbReference type="ChEBI" id="CHEBI:30616"/>
    </ligand>
</feature>
<dbReference type="InterPro" id="IPR016185">
    <property type="entry name" value="PreATP-grasp_dom_sf"/>
</dbReference>
<evidence type="ECO:0000256" key="5">
    <source>
        <dbReference type="RuleBase" id="RU361200"/>
    </source>
</evidence>
<sequence>MKIGILGGGQLSRMLALAGIPIGIDFCFFEPNTPCSAETLGSVVHAEYKDKASLESFAEQVDLITFENENIPLETLSFLEKQSIVYPDKKALQISQDRLLEKNLFRALNIPTTDYFEVNDKVELKAAINEIGYPAILKKRRGGYDGKGQFRLYSANDVAELTLEQCQNSILEGWIAFDREVSLIAARNKKGEMVFYDLCENRHEKGILFYTANQRKDPFFSQACDHVTRLMNHLNYVGVLALEFFQQNERLIANEMAPRVHNSGHWTIEGAMTSQFVNHLRCVLDWTPGPTDSLAYATMYNVIGQFPPIEQLAVYPELHIHHYQKQARAGRKLGHVTALSTDSHSRIKALEELLLFSE</sequence>
<dbReference type="GO" id="GO:0004638">
    <property type="term" value="F:phosphoribosylaminoimidazole carboxylase activity"/>
    <property type="evidence" value="ECO:0007669"/>
    <property type="project" value="InterPro"/>
</dbReference>
<dbReference type="EMBL" id="CP038254">
    <property type="protein sequence ID" value="QBR85116.1"/>
    <property type="molecule type" value="Genomic_DNA"/>
</dbReference>
<dbReference type="SUPFAM" id="SSF56059">
    <property type="entry name" value="Glutathione synthetase ATP-binding domain-like"/>
    <property type="match status" value="1"/>
</dbReference>
<dbReference type="GO" id="GO:0034028">
    <property type="term" value="F:5-(carboxyamino)imidazole ribonucleotide synthase activity"/>
    <property type="evidence" value="ECO:0007669"/>
    <property type="project" value="UniProtKB-UniRule"/>
</dbReference>
<comment type="catalytic activity">
    <reaction evidence="4 5">
        <text>5-amino-1-(5-phospho-beta-D-ribosyl)imidazole + hydrogencarbonate + ATP = 5-carboxyamino-1-(5-phospho-D-ribosyl)imidazole + ADP + phosphate + 2 H(+)</text>
        <dbReference type="Rhea" id="RHEA:19317"/>
        <dbReference type="ChEBI" id="CHEBI:15378"/>
        <dbReference type="ChEBI" id="CHEBI:17544"/>
        <dbReference type="ChEBI" id="CHEBI:30616"/>
        <dbReference type="ChEBI" id="CHEBI:43474"/>
        <dbReference type="ChEBI" id="CHEBI:58730"/>
        <dbReference type="ChEBI" id="CHEBI:137981"/>
        <dbReference type="ChEBI" id="CHEBI:456216"/>
        <dbReference type="EC" id="6.3.4.18"/>
    </reaction>
</comment>
<keyword evidence="3 4" id="KW-0067">ATP-binding</keyword>
<dbReference type="NCBIfam" id="NF004679">
    <property type="entry name" value="PRK06019.1-5"/>
    <property type="match status" value="1"/>
</dbReference>
<feature type="binding site" evidence="4">
    <location>
        <begin position="254"/>
        <end position="255"/>
    </location>
    <ligand>
        <name>ATP</name>
        <dbReference type="ChEBI" id="CHEBI:30616"/>
    </ligand>
</feature>
<dbReference type="NCBIfam" id="TIGR01161">
    <property type="entry name" value="purK"/>
    <property type="match status" value="1"/>
</dbReference>
<dbReference type="GO" id="GO:0046872">
    <property type="term" value="F:metal ion binding"/>
    <property type="evidence" value="ECO:0007669"/>
    <property type="project" value="InterPro"/>
</dbReference>
<dbReference type="InterPro" id="IPR013815">
    <property type="entry name" value="ATP_grasp_subdomain_1"/>
</dbReference>
<dbReference type="InterPro" id="IPR005875">
    <property type="entry name" value="PurK"/>
</dbReference>
<dbReference type="Pfam" id="PF02222">
    <property type="entry name" value="ATP-grasp"/>
    <property type="match status" value="1"/>
</dbReference>
<feature type="binding site" evidence="4">
    <location>
        <begin position="143"/>
        <end position="149"/>
    </location>
    <ligand>
        <name>ATP</name>
        <dbReference type="ChEBI" id="CHEBI:30616"/>
    </ligand>
</feature>
<dbReference type="InterPro" id="IPR054350">
    <property type="entry name" value="PurT/PurK_preATP-grasp"/>
</dbReference>
<evidence type="ECO:0000256" key="3">
    <source>
        <dbReference type="ARBA" id="ARBA00022840"/>
    </source>
</evidence>
<dbReference type="GO" id="GO:0005524">
    <property type="term" value="F:ATP binding"/>
    <property type="evidence" value="ECO:0007669"/>
    <property type="project" value="UniProtKB-UniRule"/>
</dbReference>
<dbReference type="SUPFAM" id="SSF51246">
    <property type="entry name" value="Rudiment single hybrid motif"/>
    <property type="match status" value="1"/>
</dbReference>
<keyword evidence="1 4" id="KW-0547">Nucleotide-binding</keyword>
<comment type="similarity">
    <text evidence="4 5">Belongs to the PurK/PurT family.</text>
</comment>
<evidence type="ECO:0000313" key="7">
    <source>
        <dbReference type="EMBL" id="QBR85116.1"/>
    </source>
</evidence>
<dbReference type="PANTHER" id="PTHR11609">
    <property type="entry name" value="PURINE BIOSYNTHESIS PROTEIN 6/7, PUR6/7"/>
    <property type="match status" value="1"/>
</dbReference>
<proteinExistence type="inferred from homology"/>
<name>A0AAX1EIZ9_9GAMM</name>
<dbReference type="PANTHER" id="PTHR11609:SF5">
    <property type="entry name" value="PHOSPHORIBOSYLAMINOIMIDAZOLE CARBOXYLASE"/>
    <property type="match status" value="1"/>
</dbReference>
<comment type="function">
    <text evidence="4">Catalyzes the ATP-dependent conversion of 5-aminoimidazole ribonucleotide (AIR) and HCO(3)(-) to N5-carboxyaminoimidazole ribonucleotide (N5-CAIR).</text>
</comment>
<evidence type="ECO:0000259" key="6">
    <source>
        <dbReference type="PROSITE" id="PS50975"/>
    </source>
</evidence>
<keyword evidence="2 4" id="KW-0658">Purine biosynthesis</keyword>
<reference evidence="7 8" key="1">
    <citation type="submission" date="2019-03" db="EMBL/GenBank/DDBJ databases">
        <title>Diverse conjugative elements silence natural transformation in Legionella species.</title>
        <authorList>
            <person name="Durieux I."/>
            <person name="Ginevra C."/>
            <person name="Attaiech L."/>
            <person name="Picq K."/>
            <person name="Juan P.A."/>
            <person name="Jarraud S."/>
            <person name="Charpentier X."/>
        </authorList>
    </citation>
    <scope>NUCLEOTIDE SEQUENCE [LARGE SCALE GENOMIC DNA]</scope>
    <source>
        <strain evidence="7 8">HL-0427-4011</strain>
    </source>
</reference>
<keyword evidence="4 5" id="KW-0436">Ligase</keyword>
<dbReference type="GO" id="GO:0005829">
    <property type="term" value="C:cytosol"/>
    <property type="evidence" value="ECO:0007669"/>
    <property type="project" value="TreeGrafter"/>
</dbReference>
<dbReference type="Gene3D" id="3.30.470.20">
    <property type="entry name" value="ATP-grasp fold, B domain"/>
    <property type="match status" value="1"/>
</dbReference>
<dbReference type="GO" id="GO:0006189">
    <property type="term" value="P:'de novo' IMP biosynthetic process"/>
    <property type="evidence" value="ECO:0007669"/>
    <property type="project" value="UniProtKB-UniRule"/>
</dbReference>
<organism evidence="7 8">
    <name type="scientific">Legionella israelensis</name>
    <dbReference type="NCBI Taxonomy" id="454"/>
    <lineage>
        <taxon>Bacteria</taxon>
        <taxon>Pseudomonadati</taxon>
        <taxon>Pseudomonadota</taxon>
        <taxon>Gammaproteobacteria</taxon>
        <taxon>Legionellales</taxon>
        <taxon>Legionellaceae</taxon>
        <taxon>Legionella</taxon>
    </lineage>
</organism>
<evidence type="ECO:0000256" key="1">
    <source>
        <dbReference type="ARBA" id="ARBA00022741"/>
    </source>
</evidence>
<dbReference type="Pfam" id="PF22660">
    <property type="entry name" value="RS_preATP-grasp-like"/>
    <property type="match status" value="1"/>
</dbReference>
<dbReference type="Proteomes" id="UP000295517">
    <property type="component" value="Chromosome"/>
</dbReference>
<dbReference type="Gene3D" id="3.40.50.20">
    <property type="match status" value="1"/>
</dbReference>
<feature type="binding site" evidence="4">
    <location>
        <position position="98"/>
    </location>
    <ligand>
        <name>ATP</name>
        <dbReference type="ChEBI" id="CHEBI:30616"/>
    </ligand>
</feature>
<dbReference type="PROSITE" id="PS50975">
    <property type="entry name" value="ATP_GRASP"/>
    <property type="match status" value="1"/>
</dbReference>
<evidence type="ECO:0000256" key="4">
    <source>
        <dbReference type="HAMAP-Rule" id="MF_01928"/>
    </source>
</evidence>
<dbReference type="InterPro" id="IPR040686">
    <property type="entry name" value="PurK_C"/>
</dbReference>
<dbReference type="Pfam" id="PF17769">
    <property type="entry name" value="PurK_C"/>
    <property type="match status" value="1"/>
</dbReference>
<comment type="pathway">
    <text evidence="4 5">Purine metabolism; IMP biosynthesis via de novo pathway; 5-amino-1-(5-phospho-D-ribosyl)imidazole-4-carboxylate from 5-amino-1-(5-phospho-D-ribosyl)imidazole (N5-CAIR route): step 1/2.</text>
</comment>